<evidence type="ECO:0000256" key="6">
    <source>
        <dbReference type="ARBA" id="ARBA00022840"/>
    </source>
</evidence>
<evidence type="ECO:0000259" key="13">
    <source>
        <dbReference type="Pfam" id="PF00294"/>
    </source>
</evidence>
<gene>
    <name evidence="14" type="ORF">Pmani_031975</name>
</gene>
<sequence length="323" mass="34970">MSEQLDILCVGLSCLDIINEVSYYPEEDMDCRCVAQWWQRGGNAANNCTVLGLLGARPAYLGTIADSHEKRFLLDDFAKYGVNTDHVVEVGGCSCPTSCVILSQTTGSRTIIHANAGLPELSVDDFSKVDLTVFDWIHFEGRNVANVVKMIEVVRKHNQKHQDSKSITISVEVEKAKAELDALIPLPDVLFVSKDYAKFKGFSNMAETVEKIQTQAYPGCLVICPWGEAGATMGREGSELVKSPAFPPTKVVDTLGAGDTFNAATIFALSRGYSHSSSITFACRLAGAKVGVQGWEAFRQILCDSNLSTPLTSSTSELIGRGS</sequence>
<evidence type="ECO:0000256" key="5">
    <source>
        <dbReference type="ARBA" id="ARBA00022777"/>
    </source>
</evidence>
<dbReference type="InterPro" id="IPR029056">
    <property type="entry name" value="Ribokinase-like"/>
</dbReference>
<dbReference type="EC" id="2.7.1.3" evidence="10"/>
<keyword evidence="4" id="KW-0547">Nucleotide-binding</keyword>
<reference evidence="14" key="1">
    <citation type="submission" date="2023-11" db="EMBL/GenBank/DDBJ databases">
        <title>Genome assemblies of two species of porcelain crab, Petrolisthes cinctipes and Petrolisthes manimaculis (Anomura: Porcellanidae).</title>
        <authorList>
            <person name="Angst P."/>
        </authorList>
    </citation>
    <scope>NUCLEOTIDE SEQUENCE</scope>
    <source>
        <strain evidence="14">PB745_02</strain>
        <tissue evidence="14">Gill</tissue>
    </source>
</reference>
<keyword evidence="5" id="KW-0418">Kinase</keyword>
<dbReference type="InterPro" id="IPR011611">
    <property type="entry name" value="PfkB_dom"/>
</dbReference>
<accession>A0AAE1NU13</accession>
<dbReference type="AlphaFoldDB" id="A0AAE1NU13"/>
<dbReference type="PANTHER" id="PTHR42774:SF3">
    <property type="entry name" value="KETOHEXOKINASE"/>
    <property type="match status" value="1"/>
</dbReference>
<evidence type="ECO:0000256" key="10">
    <source>
        <dbReference type="ARBA" id="ARBA00066426"/>
    </source>
</evidence>
<comment type="caution">
    <text evidence="14">The sequence shown here is derived from an EMBL/GenBank/DDBJ whole genome shotgun (WGS) entry which is preliminary data.</text>
</comment>
<dbReference type="Proteomes" id="UP001292094">
    <property type="component" value="Unassembled WGS sequence"/>
</dbReference>
<evidence type="ECO:0000256" key="9">
    <source>
        <dbReference type="ARBA" id="ARBA00057271"/>
    </source>
</evidence>
<dbReference type="FunFam" id="3.40.1190.20:FF:000018">
    <property type="entry name" value="Ketohexokinase"/>
    <property type="match status" value="1"/>
</dbReference>
<evidence type="ECO:0000256" key="3">
    <source>
        <dbReference type="ARBA" id="ARBA00022679"/>
    </source>
</evidence>
<dbReference type="CDD" id="cd01939">
    <property type="entry name" value="Ketohexokinase"/>
    <property type="match status" value="1"/>
</dbReference>
<proteinExistence type="inferred from homology"/>
<feature type="domain" description="Carbohydrate kinase PfkB" evidence="13">
    <location>
        <begin position="6"/>
        <end position="294"/>
    </location>
</feature>
<evidence type="ECO:0000256" key="4">
    <source>
        <dbReference type="ARBA" id="ARBA00022741"/>
    </source>
</evidence>
<dbReference type="InterPro" id="IPR034093">
    <property type="entry name" value="KHK"/>
</dbReference>
<comment type="pathway">
    <text evidence="8">Carbohydrate metabolism; fructose metabolism.</text>
</comment>
<evidence type="ECO:0000256" key="11">
    <source>
        <dbReference type="ARBA" id="ARBA00070614"/>
    </source>
</evidence>
<dbReference type="Pfam" id="PF00294">
    <property type="entry name" value="PfkB"/>
    <property type="match status" value="1"/>
</dbReference>
<dbReference type="InterPro" id="IPR052562">
    <property type="entry name" value="Ketohexokinase-related"/>
</dbReference>
<dbReference type="EMBL" id="JAWZYT010004072">
    <property type="protein sequence ID" value="KAK4295454.1"/>
    <property type="molecule type" value="Genomic_DNA"/>
</dbReference>
<organism evidence="14 15">
    <name type="scientific">Petrolisthes manimaculis</name>
    <dbReference type="NCBI Taxonomy" id="1843537"/>
    <lineage>
        <taxon>Eukaryota</taxon>
        <taxon>Metazoa</taxon>
        <taxon>Ecdysozoa</taxon>
        <taxon>Arthropoda</taxon>
        <taxon>Crustacea</taxon>
        <taxon>Multicrustacea</taxon>
        <taxon>Malacostraca</taxon>
        <taxon>Eumalacostraca</taxon>
        <taxon>Eucarida</taxon>
        <taxon>Decapoda</taxon>
        <taxon>Pleocyemata</taxon>
        <taxon>Anomura</taxon>
        <taxon>Galatheoidea</taxon>
        <taxon>Porcellanidae</taxon>
        <taxon>Petrolisthes</taxon>
    </lineage>
</organism>
<dbReference type="SUPFAM" id="SSF53613">
    <property type="entry name" value="Ribokinase-like"/>
    <property type="match status" value="1"/>
</dbReference>
<evidence type="ECO:0000313" key="15">
    <source>
        <dbReference type="Proteomes" id="UP001292094"/>
    </source>
</evidence>
<evidence type="ECO:0000256" key="12">
    <source>
        <dbReference type="ARBA" id="ARBA00079845"/>
    </source>
</evidence>
<keyword evidence="6" id="KW-0067">ATP-binding</keyword>
<evidence type="ECO:0000313" key="14">
    <source>
        <dbReference type="EMBL" id="KAK4295454.1"/>
    </source>
</evidence>
<comment type="subunit">
    <text evidence="2">Homodimer.</text>
</comment>
<dbReference type="GO" id="GO:0005524">
    <property type="term" value="F:ATP binding"/>
    <property type="evidence" value="ECO:0007669"/>
    <property type="project" value="UniProtKB-KW"/>
</dbReference>
<protein>
    <recommendedName>
        <fullName evidence="11">Ketohexokinase</fullName>
        <ecNumber evidence="10">2.7.1.3</ecNumber>
    </recommendedName>
    <alternativeName>
        <fullName evidence="12">Hepatic fructokinase</fullName>
    </alternativeName>
</protein>
<dbReference type="GO" id="GO:0006000">
    <property type="term" value="P:fructose metabolic process"/>
    <property type="evidence" value="ECO:0007669"/>
    <property type="project" value="InterPro"/>
</dbReference>
<evidence type="ECO:0000256" key="2">
    <source>
        <dbReference type="ARBA" id="ARBA00011738"/>
    </source>
</evidence>
<comment type="function">
    <text evidence="9">Catalyzes the phosphorylation of the ketose sugar fructose to fructose-1-phosphate.</text>
</comment>
<evidence type="ECO:0000256" key="8">
    <source>
        <dbReference type="ARBA" id="ARBA00037915"/>
    </source>
</evidence>
<dbReference type="GO" id="GO:0004454">
    <property type="term" value="F:ketohexokinase activity"/>
    <property type="evidence" value="ECO:0007669"/>
    <property type="project" value="UniProtKB-EC"/>
</dbReference>
<keyword evidence="3" id="KW-0808">Transferase</keyword>
<comment type="similarity">
    <text evidence="1">Belongs to the carbohydrate kinase PfkB family.</text>
</comment>
<dbReference type="PANTHER" id="PTHR42774">
    <property type="entry name" value="PHOSPHOTRANSFERASE SYSTEM TRANSPORT PROTEIN"/>
    <property type="match status" value="1"/>
</dbReference>
<name>A0AAE1NU13_9EUCA</name>
<evidence type="ECO:0000256" key="7">
    <source>
        <dbReference type="ARBA" id="ARBA00023277"/>
    </source>
</evidence>
<evidence type="ECO:0000256" key="1">
    <source>
        <dbReference type="ARBA" id="ARBA00010688"/>
    </source>
</evidence>
<keyword evidence="7" id="KW-0119">Carbohydrate metabolism</keyword>
<keyword evidence="15" id="KW-1185">Reference proteome</keyword>
<dbReference type="Gene3D" id="3.40.1190.20">
    <property type="match status" value="1"/>
</dbReference>